<dbReference type="Gene3D" id="3.90.280.10">
    <property type="entry name" value="PEBP-like"/>
    <property type="match status" value="1"/>
</dbReference>
<dbReference type="PANTHER" id="PTHR30289">
    <property type="entry name" value="UNCHARACTERIZED PROTEIN YBCL-RELATED"/>
    <property type="match status" value="1"/>
</dbReference>
<dbReference type="EMBL" id="MLHN01000001">
    <property type="protein sequence ID" value="OOF52101.1"/>
    <property type="molecule type" value="Genomic_DNA"/>
</dbReference>
<protein>
    <submittedName>
        <fullName evidence="1">Phosphatidylethanolamine-binding protein</fullName>
    </submittedName>
</protein>
<dbReference type="InterPro" id="IPR008914">
    <property type="entry name" value="PEBP"/>
</dbReference>
<dbReference type="CDD" id="cd00865">
    <property type="entry name" value="PEBP_bact_arch"/>
    <property type="match status" value="1"/>
</dbReference>
<evidence type="ECO:0000313" key="2">
    <source>
        <dbReference type="Proteomes" id="UP000188481"/>
    </source>
</evidence>
<dbReference type="Pfam" id="PF01161">
    <property type="entry name" value="PBP"/>
    <property type="match status" value="1"/>
</dbReference>
<dbReference type="AlphaFoldDB" id="A0A1V3J9Z1"/>
<evidence type="ECO:0000313" key="1">
    <source>
        <dbReference type="EMBL" id="OOF52101.1"/>
    </source>
</evidence>
<organism evidence="1 2">
    <name type="scientific">Rodentibacter genomosp. 1</name>
    <dbReference type="NCBI Taxonomy" id="1908264"/>
    <lineage>
        <taxon>Bacteria</taxon>
        <taxon>Pseudomonadati</taxon>
        <taxon>Pseudomonadota</taxon>
        <taxon>Gammaproteobacteria</taxon>
        <taxon>Pasteurellales</taxon>
        <taxon>Pasteurellaceae</taxon>
        <taxon>Rodentibacter</taxon>
    </lineage>
</organism>
<dbReference type="STRING" id="1908264.BKK54_00320"/>
<sequence>MIVTSSAIKNGVFEDKYGKRGTQFSPNGMPTYSIPFEIKDVPEGTKSFAVVLEDKDAITASGFVWIHWLIANLERTSVQENESQTATDYVQGANSWASVLGKFELEEASAYAGMAPPNCLHRYELIVYALDTKLDLKAGFRFNDLHFAMQGHILDQAMVMGTYDV</sequence>
<keyword evidence="2" id="KW-1185">Reference proteome</keyword>
<dbReference type="NCBIfam" id="TIGR00481">
    <property type="entry name" value="YbhB/YbcL family Raf kinase inhibitor-like protein"/>
    <property type="match status" value="1"/>
</dbReference>
<dbReference type="InterPro" id="IPR036610">
    <property type="entry name" value="PEBP-like_sf"/>
</dbReference>
<dbReference type="InterPro" id="IPR005247">
    <property type="entry name" value="YbhB_YbcL/LppC-like"/>
</dbReference>
<dbReference type="RefSeq" id="WP_077540413.1">
    <property type="nucleotide sequence ID" value="NZ_MLHN01000001.1"/>
</dbReference>
<gene>
    <name evidence="1" type="ORF">BKK54_00320</name>
</gene>
<name>A0A1V3J9Z1_9PAST</name>
<comment type="caution">
    <text evidence="1">The sequence shown here is derived from an EMBL/GenBank/DDBJ whole genome shotgun (WGS) entry which is preliminary data.</text>
</comment>
<dbReference type="SUPFAM" id="SSF49777">
    <property type="entry name" value="PEBP-like"/>
    <property type="match status" value="1"/>
</dbReference>
<dbReference type="PANTHER" id="PTHR30289:SF1">
    <property type="entry name" value="PEBP (PHOSPHATIDYLETHANOLAMINE-BINDING PROTEIN) FAMILY PROTEIN"/>
    <property type="match status" value="1"/>
</dbReference>
<accession>A0A1V3J9Z1</accession>
<reference evidence="1 2" key="1">
    <citation type="submission" date="2016-10" db="EMBL/GenBank/DDBJ databases">
        <title>Rodentibacter gen. nov. and new species.</title>
        <authorList>
            <person name="Christensen H."/>
        </authorList>
    </citation>
    <scope>NUCLEOTIDE SEQUENCE [LARGE SCALE GENOMIC DNA]</scope>
    <source>
        <strain evidence="2">ppn416</strain>
    </source>
</reference>
<dbReference type="Proteomes" id="UP000188481">
    <property type="component" value="Unassembled WGS sequence"/>
</dbReference>
<proteinExistence type="predicted"/>